<keyword evidence="1" id="KW-1133">Transmembrane helix</keyword>
<keyword evidence="1" id="KW-0472">Membrane</keyword>
<dbReference type="EMBL" id="FZNK01000012">
    <property type="protein sequence ID" value="SNR70046.1"/>
    <property type="molecule type" value="Genomic_DNA"/>
</dbReference>
<gene>
    <name evidence="2" type="ORF">SAMN06266787_11216</name>
</gene>
<protein>
    <submittedName>
        <fullName evidence="2">Uncharacterized protein</fullName>
    </submittedName>
</protein>
<dbReference type="Pfam" id="PF26045">
    <property type="entry name" value="OB_2TM_halo"/>
    <property type="match status" value="1"/>
</dbReference>
<dbReference type="InterPro" id="IPR058927">
    <property type="entry name" value="OB_2TM"/>
</dbReference>
<name>A0A238YFK3_HALEZ</name>
<dbReference type="AlphaFoldDB" id="A0A238YFK3"/>
<evidence type="ECO:0000256" key="1">
    <source>
        <dbReference type="SAM" id="Phobius"/>
    </source>
</evidence>
<proteinExistence type="predicted"/>
<dbReference type="RefSeq" id="WP_089309080.1">
    <property type="nucleotide sequence ID" value="NZ_FZNK01000012.1"/>
</dbReference>
<feature type="transmembrane region" description="Helical" evidence="1">
    <location>
        <begin position="122"/>
        <end position="140"/>
    </location>
</feature>
<evidence type="ECO:0000313" key="3">
    <source>
        <dbReference type="Proteomes" id="UP000198297"/>
    </source>
</evidence>
<evidence type="ECO:0000313" key="2">
    <source>
        <dbReference type="EMBL" id="SNR70046.1"/>
    </source>
</evidence>
<keyword evidence="1" id="KW-0812">Transmembrane</keyword>
<accession>A0A238YFK3</accession>
<reference evidence="3" key="1">
    <citation type="submission" date="2017-06" db="EMBL/GenBank/DDBJ databases">
        <authorList>
            <person name="Varghese N."/>
            <person name="Submissions S."/>
        </authorList>
    </citation>
    <scope>NUCLEOTIDE SEQUENCE [LARGE SCALE GENOMIC DNA]</scope>
    <source>
        <strain evidence="3">DSM 19316</strain>
    </source>
</reference>
<organism evidence="2 3">
    <name type="scientific">Halorubrum ezzemoulense</name>
    <name type="common">Halorubrum chaoviator</name>
    <dbReference type="NCBI Taxonomy" id="337243"/>
    <lineage>
        <taxon>Archaea</taxon>
        <taxon>Methanobacteriati</taxon>
        <taxon>Methanobacteriota</taxon>
        <taxon>Stenosarchaea group</taxon>
        <taxon>Halobacteria</taxon>
        <taxon>Halobacteriales</taxon>
        <taxon>Haloferacaceae</taxon>
        <taxon>Halorubrum</taxon>
    </lineage>
</organism>
<dbReference type="Proteomes" id="UP000198297">
    <property type="component" value="Unassembled WGS sequence"/>
</dbReference>
<sequence length="170" mass="18069">MATAVGYRIFALGGCVVLLVGLFVLAGAGYPAPASANPDLANSDVDPRDLTGEHVQTGGIVTETEPVIIEIDDGTSTQQLPIENAPDAAVGQEVIVDGTLTADGTLRANRDRAVVREPWETTYMYAISILGALFVALRIADGWRFDLKTVSFSPRDTPLHRSLLEDTTDG</sequence>